<dbReference type="EMBL" id="FLRD01000041">
    <property type="protein sequence ID" value="SBT32634.1"/>
    <property type="molecule type" value="Genomic_DNA"/>
</dbReference>
<evidence type="ECO:0000313" key="2">
    <source>
        <dbReference type="EMBL" id="SBT32634.1"/>
    </source>
</evidence>
<feature type="compositionally biased region" description="Acidic residues" evidence="1">
    <location>
        <begin position="130"/>
        <end position="146"/>
    </location>
</feature>
<evidence type="ECO:0000313" key="4">
    <source>
        <dbReference type="Proteomes" id="UP000078550"/>
    </source>
</evidence>
<feature type="compositionally biased region" description="Basic residues" evidence="1">
    <location>
        <begin position="237"/>
        <end position="254"/>
    </location>
</feature>
<organism evidence="2 5">
    <name type="scientific">Plasmodium ovale wallikeri</name>
    <dbReference type="NCBI Taxonomy" id="864142"/>
    <lineage>
        <taxon>Eukaryota</taxon>
        <taxon>Sar</taxon>
        <taxon>Alveolata</taxon>
        <taxon>Apicomplexa</taxon>
        <taxon>Aconoidasida</taxon>
        <taxon>Haemosporida</taxon>
        <taxon>Plasmodiidae</taxon>
        <taxon>Plasmodium</taxon>
        <taxon>Plasmodium (Plasmodium)</taxon>
    </lineage>
</organism>
<evidence type="ECO:0000313" key="3">
    <source>
        <dbReference type="EMBL" id="SBT33166.1"/>
    </source>
</evidence>
<protein>
    <submittedName>
        <fullName evidence="2">Transcription factor with AP2 domain(S), putative (ApiAP2)</fullName>
    </submittedName>
</protein>
<accession>A0A1A8YM28</accession>
<reference evidence="4 5" key="1">
    <citation type="submission" date="2016-05" db="EMBL/GenBank/DDBJ databases">
        <authorList>
            <person name="Naeem Raeece"/>
        </authorList>
    </citation>
    <scope>NUCLEOTIDE SEQUENCE [LARGE SCALE GENOMIC DNA]</scope>
</reference>
<feature type="compositionally biased region" description="Basic and acidic residues" evidence="1">
    <location>
        <begin position="119"/>
        <end position="129"/>
    </location>
</feature>
<feature type="region of interest" description="Disordered" evidence="1">
    <location>
        <begin position="237"/>
        <end position="261"/>
    </location>
</feature>
<feature type="region of interest" description="Disordered" evidence="1">
    <location>
        <begin position="108"/>
        <end position="161"/>
    </location>
</feature>
<dbReference type="Proteomes" id="UP000078555">
    <property type="component" value="Unassembled WGS sequence"/>
</dbReference>
<name>A0A1A8YM28_PLAOA</name>
<evidence type="ECO:0000313" key="5">
    <source>
        <dbReference type="Proteomes" id="UP000078555"/>
    </source>
</evidence>
<dbReference type="Proteomes" id="UP000078550">
    <property type="component" value="Unassembled WGS sequence"/>
</dbReference>
<keyword evidence="5" id="KW-1185">Reference proteome</keyword>
<reference evidence="2" key="2">
    <citation type="submission" date="2016-05" db="EMBL/GenBank/DDBJ databases">
        <authorList>
            <person name="Lavstsen T."/>
            <person name="Jespersen J.S."/>
        </authorList>
    </citation>
    <scope>NUCLEOTIDE SEQUENCE [LARGE SCALE GENOMIC DNA]</scope>
</reference>
<dbReference type="AlphaFoldDB" id="A0A1A8YM28"/>
<dbReference type="EMBL" id="FLRE01000053">
    <property type="protein sequence ID" value="SBT33166.1"/>
    <property type="molecule type" value="Genomic_DNA"/>
</dbReference>
<proteinExistence type="predicted"/>
<evidence type="ECO:0000256" key="1">
    <source>
        <dbReference type="SAM" id="MobiDB-lite"/>
    </source>
</evidence>
<gene>
    <name evidence="2" type="ORF">POVWA1_013100</name>
    <name evidence="3" type="ORF">POVWA2_013320</name>
</gene>
<sequence length="261" mass="30098">MWAVIRPSLTCAGMMILRNCYYVMNDEKIFRKHFKKCSFYPMVKGKTNRKCFQKSFLTMLSYKIKPLLFKDIFKKLKDENVHTISEDLNSIINSYMCNDNNGDDCKDGTWNDSGNGENGEEKDGGNGEEKDGENDGENDEGEDGGEDGGHNHSARKTLEKNKENKHTNEYVLDIFEKFLKSFFTISSSIVISKMFTKRYAYIKGSKFYITYITFRDGDEASFKNEHANMCNFVKQTRSHTKLHTKPHTKPHTKSNTKPFAS</sequence>